<accession>A0ABW4A1V4</accession>
<feature type="domain" description="Lsr2 dimerization" evidence="3">
    <location>
        <begin position="1"/>
        <end position="57"/>
    </location>
</feature>
<dbReference type="Pfam" id="PF11774">
    <property type="entry name" value="Lsr2"/>
    <property type="match status" value="1"/>
</dbReference>
<evidence type="ECO:0000256" key="2">
    <source>
        <dbReference type="SAM" id="MobiDB-lite"/>
    </source>
</evidence>
<evidence type="ECO:0000313" key="6">
    <source>
        <dbReference type="Proteomes" id="UP001597183"/>
    </source>
</evidence>
<keyword evidence="6" id="KW-1185">Reference proteome</keyword>
<gene>
    <name evidence="5" type="ORF">ACFQ5G_03920</name>
</gene>
<evidence type="ECO:0000313" key="5">
    <source>
        <dbReference type="EMBL" id="MFD1364489.1"/>
    </source>
</evidence>
<dbReference type="Gene3D" id="3.30.60.230">
    <property type="entry name" value="Lsr2, dimerization domain"/>
    <property type="match status" value="1"/>
</dbReference>
<name>A0ABW4A1V4_9ACTN</name>
<proteinExistence type="predicted"/>
<dbReference type="Pfam" id="PF23359">
    <property type="entry name" value="Lsr2_DNA-bd"/>
    <property type="match status" value="1"/>
</dbReference>
<dbReference type="InterPro" id="IPR036625">
    <property type="entry name" value="E3-bd_dom_sf"/>
</dbReference>
<keyword evidence="1" id="KW-0238">DNA-binding</keyword>
<dbReference type="InterPro" id="IPR042261">
    <property type="entry name" value="Lsr2-like_dimerization"/>
</dbReference>
<dbReference type="Proteomes" id="UP001597183">
    <property type="component" value="Unassembled WGS sequence"/>
</dbReference>
<evidence type="ECO:0000259" key="4">
    <source>
        <dbReference type="Pfam" id="PF23359"/>
    </source>
</evidence>
<protein>
    <submittedName>
        <fullName evidence="5">Lsr2 family protein</fullName>
    </submittedName>
</protein>
<reference evidence="6" key="1">
    <citation type="journal article" date="2019" name="Int. J. Syst. Evol. Microbiol.">
        <title>The Global Catalogue of Microorganisms (GCM) 10K type strain sequencing project: providing services to taxonomists for standard genome sequencing and annotation.</title>
        <authorList>
            <consortium name="The Broad Institute Genomics Platform"/>
            <consortium name="The Broad Institute Genome Sequencing Center for Infectious Disease"/>
            <person name="Wu L."/>
            <person name="Ma J."/>
        </authorList>
    </citation>
    <scope>NUCLEOTIDE SEQUENCE [LARGE SCALE GENOMIC DNA]</scope>
    <source>
        <strain evidence="6">CCM 7526</strain>
    </source>
</reference>
<evidence type="ECO:0000259" key="3">
    <source>
        <dbReference type="Pfam" id="PF11774"/>
    </source>
</evidence>
<feature type="compositionally biased region" description="Basic residues" evidence="2">
    <location>
        <begin position="56"/>
        <end position="69"/>
    </location>
</feature>
<dbReference type="Gene3D" id="4.10.320.10">
    <property type="entry name" value="E3-binding domain"/>
    <property type="match status" value="1"/>
</dbReference>
<dbReference type="InterPro" id="IPR024412">
    <property type="entry name" value="Lsr2_dim_dom"/>
</dbReference>
<dbReference type="InterPro" id="IPR055370">
    <property type="entry name" value="Lsr2_DNA-bd"/>
</dbReference>
<sequence>MAKQIITVLTDDLDGETADRTVEFALDGISYTIDLSDLNIGKLRKALEPYIAAGTRHGRVGGGSRRRSPARPDVPVRRSGRDENKAIREWAASNGHKISTRGRIPTEVVQAYQSR</sequence>
<organism evidence="5 6">
    <name type="scientific">Actinoplanes sichuanensis</name>
    <dbReference type="NCBI Taxonomy" id="512349"/>
    <lineage>
        <taxon>Bacteria</taxon>
        <taxon>Bacillati</taxon>
        <taxon>Actinomycetota</taxon>
        <taxon>Actinomycetes</taxon>
        <taxon>Micromonosporales</taxon>
        <taxon>Micromonosporaceae</taxon>
        <taxon>Actinoplanes</taxon>
    </lineage>
</organism>
<evidence type="ECO:0000256" key="1">
    <source>
        <dbReference type="ARBA" id="ARBA00023125"/>
    </source>
</evidence>
<comment type="caution">
    <text evidence="5">The sequence shown here is derived from an EMBL/GenBank/DDBJ whole genome shotgun (WGS) entry which is preliminary data.</text>
</comment>
<feature type="region of interest" description="Disordered" evidence="2">
    <location>
        <begin position="55"/>
        <end position="115"/>
    </location>
</feature>
<feature type="domain" description="Lsr2 DNA-binding" evidence="4">
    <location>
        <begin position="80"/>
        <end position="113"/>
    </location>
</feature>
<feature type="compositionally biased region" description="Basic and acidic residues" evidence="2">
    <location>
        <begin position="74"/>
        <end position="88"/>
    </location>
</feature>
<dbReference type="EMBL" id="JBHTMK010000005">
    <property type="protein sequence ID" value="MFD1364489.1"/>
    <property type="molecule type" value="Genomic_DNA"/>
</dbReference>
<dbReference type="RefSeq" id="WP_378078291.1">
    <property type="nucleotide sequence ID" value="NZ_JBHTMK010000005.1"/>
</dbReference>